<dbReference type="EMBL" id="CM055099">
    <property type="protein sequence ID" value="KAJ7546865.1"/>
    <property type="molecule type" value="Genomic_DNA"/>
</dbReference>
<evidence type="ECO:0000313" key="2">
    <source>
        <dbReference type="Proteomes" id="UP001162992"/>
    </source>
</evidence>
<reference evidence="2" key="1">
    <citation type="journal article" date="2024" name="Proc. Natl. Acad. Sci. U.S.A.">
        <title>Extraordinary preservation of gene collinearity over three hundred million years revealed in homosporous lycophytes.</title>
        <authorList>
            <person name="Li C."/>
            <person name="Wickell D."/>
            <person name="Kuo L.Y."/>
            <person name="Chen X."/>
            <person name="Nie B."/>
            <person name="Liao X."/>
            <person name="Peng D."/>
            <person name="Ji J."/>
            <person name="Jenkins J."/>
            <person name="Williams M."/>
            <person name="Shu S."/>
            <person name="Plott C."/>
            <person name="Barry K."/>
            <person name="Rajasekar S."/>
            <person name="Grimwood J."/>
            <person name="Han X."/>
            <person name="Sun S."/>
            <person name="Hou Z."/>
            <person name="He W."/>
            <person name="Dai G."/>
            <person name="Sun C."/>
            <person name="Schmutz J."/>
            <person name="Leebens-Mack J.H."/>
            <person name="Li F.W."/>
            <person name="Wang L."/>
        </authorList>
    </citation>
    <scope>NUCLEOTIDE SEQUENCE [LARGE SCALE GENOMIC DNA]</scope>
    <source>
        <strain evidence="2">cv. PW_Plant_1</strain>
    </source>
</reference>
<gene>
    <name evidence="1" type="ORF">O6H91_08G058000</name>
</gene>
<organism evidence="1 2">
    <name type="scientific">Diphasiastrum complanatum</name>
    <name type="common">Issler's clubmoss</name>
    <name type="synonym">Lycopodium complanatum</name>
    <dbReference type="NCBI Taxonomy" id="34168"/>
    <lineage>
        <taxon>Eukaryota</taxon>
        <taxon>Viridiplantae</taxon>
        <taxon>Streptophyta</taxon>
        <taxon>Embryophyta</taxon>
        <taxon>Tracheophyta</taxon>
        <taxon>Lycopodiopsida</taxon>
        <taxon>Lycopodiales</taxon>
        <taxon>Lycopodiaceae</taxon>
        <taxon>Lycopodioideae</taxon>
        <taxon>Diphasiastrum</taxon>
    </lineage>
</organism>
<proteinExistence type="predicted"/>
<dbReference type="Proteomes" id="UP001162992">
    <property type="component" value="Chromosome 8"/>
</dbReference>
<comment type="caution">
    <text evidence="1">The sequence shown here is derived from an EMBL/GenBank/DDBJ whole genome shotgun (WGS) entry which is preliminary data.</text>
</comment>
<accession>A0ACC2CY38</accession>
<evidence type="ECO:0000313" key="1">
    <source>
        <dbReference type="EMBL" id="KAJ7546865.1"/>
    </source>
</evidence>
<keyword evidence="2" id="KW-1185">Reference proteome</keyword>
<sequence length="456" mass="52615">MSHSKSKRFSSALWRRVKLLFLCCSCFVGFSYLRSYTTFQNVLISTLRLETFHVPTLLVTHVDPHASVMESMPSNPLRMYDKSEGKNDGEQIVKHLNNVVKSPRQEDASAKNILNVKFRALKRLKPFKAADIEELQHISIPEKRQEWLKTNWASIHILQKDDISEGFAHRMKAFLSQCSLRFFTIWIAPLSVFGPREQGSLESIFEAHPSACVTIISRSLDIQGESVLQPFWDRGLRVMAISPDLPFLFQKTPVQIWFKKLKKGIIDPGEISFSQNLSNVLRLAVLYKYGGIYLDMDVIVLRDMSNLSNAIGAQSADSVTGRWCRLNTAVLIFDHHHPLLLKFIQEFARNFNGSRWGHNGPYMVTRVVKQVQAISDHQCTVFPPRAFYPVDWAHIDSFFRLPATGYDQQWQSAKLQQLEEEAYTLHLWNRKSRDMDLENGSIVDILFHRHCIFCKK</sequence>
<name>A0ACC2CY38_DIPCM</name>
<protein>
    <submittedName>
        <fullName evidence="1">Uncharacterized protein</fullName>
    </submittedName>
</protein>